<feature type="region of interest" description="Disordered" evidence="1">
    <location>
        <begin position="1"/>
        <end position="45"/>
    </location>
</feature>
<dbReference type="AlphaFoldDB" id="D3A0K6"/>
<comment type="caution">
    <text evidence="2">The sequence shown here is derived from an EMBL/GenBank/DDBJ whole genome shotgun (WGS) entry which is preliminary data.</text>
</comment>
<evidence type="ECO:0000256" key="1">
    <source>
        <dbReference type="SAM" id="MobiDB-lite"/>
    </source>
</evidence>
<evidence type="ECO:0000313" key="2">
    <source>
        <dbReference type="EMBL" id="EFC87136.1"/>
    </source>
</evidence>
<dbReference type="Proteomes" id="UP000003344">
    <property type="component" value="Unassembled WGS sequence"/>
</dbReference>
<proteinExistence type="predicted"/>
<feature type="compositionally biased region" description="Basic and acidic residues" evidence="1">
    <location>
        <begin position="25"/>
        <end position="35"/>
    </location>
</feature>
<gene>
    <name evidence="2" type="ORF">NEIMUCOT_06442</name>
</gene>
<organism evidence="2 3">
    <name type="scientific">Neisseria mucosa (strain ATCC 25996 / DSM 4631 / NCTC 10774 / M26)</name>
    <dbReference type="NCBI Taxonomy" id="546266"/>
    <lineage>
        <taxon>Bacteria</taxon>
        <taxon>Pseudomonadati</taxon>
        <taxon>Pseudomonadota</taxon>
        <taxon>Betaproteobacteria</taxon>
        <taxon>Neisseriales</taxon>
        <taxon>Neisseriaceae</taxon>
        <taxon>Neisseria</taxon>
    </lineage>
</organism>
<evidence type="ECO:0000313" key="3">
    <source>
        <dbReference type="Proteomes" id="UP000003344"/>
    </source>
</evidence>
<name>D3A0K6_NEIM2</name>
<sequence>MLQPRFSDDLKTQPHHANKSFLRSSENKRPKKADCLPKLVGKQSA</sequence>
<reference evidence="2 3" key="1">
    <citation type="submission" date="2009-10" db="EMBL/GenBank/DDBJ databases">
        <authorList>
            <person name="Weinstock G."/>
            <person name="Sodergren E."/>
            <person name="Clifton S."/>
            <person name="Fulton L."/>
            <person name="Fulton B."/>
            <person name="Courtney L."/>
            <person name="Fronick C."/>
            <person name="Harrison M."/>
            <person name="Strong C."/>
            <person name="Farmer C."/>
            <person name="Delahaunty K."/>
            <person name="Markovic C."/>
            <person name="Hall O."/>
            <person name="Minx P."/>
            <person name="Tomlinson C."/>
            <person name="Mitreva M."/>
            <person name="Nelson J."/>
            <person name="Hou S."/>
            <person name="Wollam A."/>
            <person name="Pepin K.H."/>
            <person name="Johnson M."/>
            <person name="Bhonagiri V."/>
            <person name="Nash W.E."/>
            <person name="Warren W."/>
            <person name="Chinwalla A."/>
            <person name="Mardis E.R."/>
            <person name="Wilson R.K."/>
        </authorList>
    </citation>
    <scope>NUCLEOTIDE SEQUENCE [LARGE SCALE GENOMIC DNA]</scope>
    <source>
        <strain evidence="3">ATCC 25996 / DSM 4631 / NCTC 10774 / M26</strain>
    </source>
</reference>
<accession>D3A0K6</accession>
<feature type="compositionally biased region" description="Basic and acidic residues" evidence="1">
    <location>
        <begin position="1"/>
        <end position="12"/>
    </location>
</feature>
<protein>
    <submittedName>
        <fullName evidence="2">Uncharacterized protein</fullName>
    </submittedName>
</protein>
<dbReference type="EMBL" id="ACDX02000029">
    <property type="protein sequence ID" value="EFC87136.1"/>
    <property type="molecule type" value="Genomic_DNA"/>
</dbReference>